<protein>
    <submittedName>
        <fullName evidence="1">HAD family phosphatase</fullName>
    </submittedName>
</protein>
<reference evidence="1" key="1">
    <citation type="submission" date="2018-04" db="EMBL/GenBank/DDBJ databases">
        <title>Draft genome sequence of the Candidatus Spirobacillus cienkowskii, a pathogen of freshwater Daphnia species, reconstructed from hemolymph metagenomic reads.</title>
        <authorList>
            <person name="Bresciani L."/>
            <person name="Lemos L.N."/>
            <person name="Wale N."/>
            <person name="Lin J.Y."/>
            <person name="Fernandes G.R."/>
            <person name="Duffy M.A."/>
            <person name="Rodrigues J.M."/>
        </authorList>
    </citation>
    <scope>NUCLEOTIDE SEQUENCE [LARGE SCALE GENOMIC DNA]</scope>
    <source>
        <strain evidence="1">Binning01</strain>
    </source>
</reference>
<dbReference type="InterPro" id="IPR036412">
    <property type="entry name" value="HAD-like_sf"/>
</dbReference>
<gene>
    <name evidence="1" type="ORF">DCC88_00835</name>
</gene>
<dbReference type="Pfam" id="PF08282">
    <property type="entry name" value="Hydrolase_3"/>
    <property type="match status" value="1"/>
</dbReference>
<dbReference type="GO" id="GO:0005829">
    <property type="term" value="C:cytosol"/>
    <property type="evidence" value="ECO:0007669"/>
    <property type="project" value="TreeGrafter"/>
</dbReference>
<dbReference type="NCBIfam" id="TIGR00099">
    <property type="entry name" value="Cof-subfamily"/>
    <property type="match status" value="1"/>
</dbReference>
<keyword evidence="2" id="KW-1185">Reference proteome</keyword>
<proteinExistence type="predicted"/>
<dbReference type="SUPFAM" id="SSF56784">
    <property type="entry name" value="HAD-like"/>
    <property type="match status" value="1"/>
</dbReference>
<dbReference type="SFLD" id="SFLDS00003">
    <property type="entry name" value="Haloacid_Dehalogenase"/>
    <property type="match status" value="1"/>
</dbReference>
<dbReference type="PROSITE" id="PS01228">
    <property type="entry name" value="COF_1"/>
    <property type="match status" value="1"/>
</dbReference>
<dbReference type="GO" id="GO:0016791">
    <property type="term" value="F:phosphatase activity"/>
    <property type="evidence" value="ECO:0007669"/>
    <property type="project" value="TreeGrafter"/>
</dbReference>
<dbReference type="PANTHER" id="PTHR10000:SF8">
    <property type="entry name" value="HAD SUPERFAMILY HYDROLASE-LIKE, TYPE 3"/>
    <property type="match status" value="1"/>
</dbReference>
<dbReference type="GO" id="GO:0000287">
    <property type="term" value="F:magnesium ion binding"/>
    <property type="evidence" value="ECO:0007669"/>
    <property type="project" value="TreeGrafter"/>
</dbReference>
<evidence type="ECO:0000313" key="1">
    <source>
        <dbReference type="EMBL" id="RDB37282.1"/>
    </source>
</evidence>
<evidence type="ECO:0000313" key="2">
    <source>
        <dbReference type="Proteomes" id="UP000253934"/>
    </source>
</evidence>
<dbReference type="Gene3D" id="3.40.50.1000">
    <property type="entry name" value="HAD superfamily/HAD-like"/>
    <property type="match status" value="1"/>
</dbReference>
<dbReference type="NCBIfam" id="TIGR01484">
    <property type="entry name" value="HAD-SF-IIB"/>
    <property type="match status" value="1"/>
</dbReference>
<dbReference type="PANTHER" id="PTHR10000">
    <property type="entry name" value="PHOSPHOSERINE PHOSPHATASE"/>
    <property type="match status" value="1"/>
</dbReference>
<dbReference type="EMBL" id="QOVW01000003">
    <property type="protein sequence ID" value="RDB37282.1"/>
    <property type="molecule type" value="Genomic_DNA"/>
</dbReference>
<dbReference type="SFLD" id="SFLDG01140">
    <property type="entry name" value="C2.B:_Phosphomannomutase_and_P"/>
    <property type="match status" value="1"/>
</dbReference>
<name>A0A369KUJ6_9BACT</name>
<dbReference type="InterPro" id="IPR000150">
    <property type="entry name" value="Cof"/>
</dbReference>
<dbReference type="InterPro" id="IPR023214">
    <property type="entry name" value="HAD_sf"/>
</dbReference>
<dbReference type="CDD" id="cd07516">
    <property type="entry name" value="HAD_Pase"/>
    <property type="match status" value="1"/>
</dbReference>
<dbReference type="Proteomes" id="UP000253934">
    <property type="component" value="Unassembled WGS sequence"/>
</dbReference>
<dbReference type="AlphaFoldDB" id="A0A369KUJ6"/>
<dbReference type="InterPro" id="IPR006379">
    <property type="entry name" value="HAD-SF_hydro_IIB"/>
</dbReference>
<accession>A0A369KUJ6</accession>
<dbReference type="Gene3D" id="3.30.1240.10">
    <property type="match status" value="1"/>
</dbReference>
<sequence length="270" mass="29978">MKAVALDLDGTLLNSKNLVSDYSKRILNDISKIGIKVVLASARPVRSVLQIAKDIGGMEDQFIIASNGALIANFSGEILYKKSIPKNIIADTWETISHYTKSNPKEEVTVHIYSEFKWLIPFYTESAQTEIKTIGFSPDIVGKEAFNIESAEKIMIVANPDCIQNIIKFIKDSKIKLNAVLSKPDYLEINAENVTKYSGVFEYAKLKNISVDNIMAFGDGDNDELMLKNCGFGIAMSNASERAKMAAKHVTLSNDEDGVARFLENHFLKK</sequence>
<organism evidence="1 2">
    <name type="scientific">Spirobacillus cienkowskii</name>
    <dbReference type="NCBI Taxonomy" id="495820"/>
    <lineage>
        <taxon>Bacteria</taxon>
        <taxon>Pseudomonadati</taxon>
        <taxon>Bdellovibrionota</taxon>
        <taxon>Oligoflexia</taxon>
        <taxon>Silvanigrellales</taxon>
        <taxon>Spirobacillus</taxon>
    </lineage>
</organism>
<comment type="caution">
    <text evidence="1">The sequence shown here is derived from an EMBL/GenBank/DDBJ whole genome shotgun (WGS) entry which is preliminary data.</text>
</comment>